<dbReference type="InterPro" id="IPR001619">
    <property type="entry name" value="Sec1-like"/>
</dbReference>
<dbReference type="Gene3D" id="3.40.50.1910">
    <property type="match status" value="2"/>
</dbReference>
<organism evidence="7 8">
    <name type="scientific">Diversispora epigaea</name>
    <dbReference type="NCBI Taxonomy" id="1348612"/>
    <lineage>
        <taxon>Eukaryota</taxon>
        <taxon>Fungi</taxon>
        <taxon>Fungi incertae sedis</taxon>
        <taxon>Mucoromycota</taxon>
        <taxon>Glomeromycotina</taxon>
        <taxon>Glomeromycetes</taxon>
        <taxon>Diversisporales</taxon>
        <taxon>Diversisporaceae</taxon>
        <taxon>Diversispora</taxon>
    </lineage>
</organism>
<protein>
    <recommendedName>
        <fullName evidence="6">Vacuolar protein sorting-associated protein 45</fullName>
    </recommendedName>
</protein>
<dbReference type="GO" id="GO:0031410">
    <property type="term" value="C:cytoplasmic vesicle"/>
    <property type="evidence" value="ECO:0007669"/>
    <property type="project" value="UniProtKB-ARBA"/>
</dbReference>
<dbReference type="GO" id="GO:0016192">
    <property type="term" value="P:vesicle-mediated transport"/>
    <property type="evidence" value="ECO:0007669"/>
    <property type="project" value="InterPro"/>
</dbReference>
<dbReference type="GO" id="GO:0015031">
    <property type="term" value="P:protein transport"/>
    <property type="evidence" value="ECO:0007669"/>
    <property type="project" value="UniProtKB-KW"/>
</dbReference>
<dbReference type="GO" id="GO:0012505">
    <property type="term" value="C:endomembrane system"/>
    <property type="evidence" value="ECO:0007669"/>
    <property type="project" value="UniProtKB-SubCell"/>
</dbReference>
<dbReference type="Gene3D" id="3.90.830.10">
    <property type="entry name" value="Syntaxin Binding Protein 1, Chain A, domain 2"/>
    <property type="match status" value="1"/>
</dbReference>
<sequence length="757" mass="85797">MKSEEIFLNQGLRFYISTSSQKIFGLANQNHSRIPLRSDCVPVCHQLICIIDNRVVILEKIIIIMDIVKAVQNYIIKMLNEVPGMKVLLLDSETTPIISNVMTQSSLLSHETYLVDRIDNRNRDRMRHLKCICFLRPTSETMQLLVEELRDPQYGDYYLYFSNILKKSAIERLAEVDEHEAVSEVQEYFADYCAINPDFYSLNLSLPLYGDSLNTWDGETLQRVVEGVLAILLSLKKKPLIRYEKMSVMAKRLATEIHYHIQQESQLFYYRKTDTPPILLILDRRNDPVTPLLSQWTYQAMVHELLGIQNGRVNLSDVPDIRPELKEIVLSQDTDPFYKKNMELNLGDLGANIKSYVEEYQSKTKSKVGIESIADMKRFMEEYPEFRKISGNVSKHVTLVSELSRLVEKENLLEVSELEQSLACYEQHASDLKNLQRLIASSKVSDNSKIRLVLLYSLRYEKSPSNSITSLIDELHRHGVSQQKISLIASMIQFAGTDKRQDDLFSNESFLARGKNAIIKGLKGVENVYTQHSPHLRQTIELLLKCKLKETSYPYIEGGTKDRPQDIIIFMVGGATYEEARYVSQINSTTPGVRIVLGGTTVHNSQSFLNEVQDAFHRFPLAGATGTRPTRFGVGGGGVENVYTQHSPHLRQTIELLLKCKLKETSYPYIEGGTKDRPQDIIIFMVGGATYEEARYVSQINSTTPGVRIVLGGTTVHNSQSFLNEVQDAFHRFPLAGATGTRPTRFGVGGGVGMKDG</sequence>
<dbReference type="InterPro" id="IPR036045">
    <property type="entry name" value="Sec1-like_sf"/>
</dbReference>
<proteinExistence type="inferred from homology"/>
<comment type="caution">
    <text evidence="7">The sequence shown here is derived from an EMBL/GenBank/DDBJ whole genome shotgun (WGS) entry which is preliminary data.</text>
</comment>
<keyword evidence="8" id="KW-1185">Reference proteome</keyword>
<evidence type="ECO:0000256" key="6">
    <source>
        <dbReference type="ARBA" id="ARBA00073001"/>
    </source>
</evidence>
<name>A0A397H3L6_9GLOM</name>
<dbReference type="InterPro" id="IPR027482">
    <property type="entry name" value="Sec1-like_dom2"/>
</dbReference>
<dbReference type="FunFam" id="3.90.830.10:FF:000002">
    <property type="entry name" value="Vacuolar protein sorting-associated protein 45"/>
    <property type="match status" value="1"/>
</dbReference>
<accession>A0A397H3L6</accession>
<dbReference type="Pfam" id="PF00995">
    <property type="entry name" value="Sec1"/>
    <property type="match status" value="2"/>
</dbReference>
<gene>
    <name evidence="7" type="ORF">Glove_405g4</name>
</gene>
<evidence type="ECO:0000256" key="1">
    <source>
        <dbReference type="ARBA" id="ARBA00004184"/>
    </source>
</evidence>
<evidence type="ECO:0000313" key="8">
    <source>
        <dbReference type="Proteomes" id="UP000266861"/>
    </source>
</evidence>
<evidence type="ECO:0000256" key="2">
    <source>
        <dbReference type="ARBA" id="ARBA00009884"/>
    </source>
</evidence>
<dbReference type="AlphaFoldDB" id="A0A397H3L6"/>
<dbReference type="SUPFAM" id="SSF56815">
    <property type="entry name" value="Sec1/munc18-like (SM) proteins"/>
    <property type="match status" value="2"/>
</dbReference>
<keyword evidence="3" id="KW-0813">Transport</keyword>
<dbReference type="Gene3D" id="3.40.50.2060">
    <property type="match status" value="1"/>
</dbReference>
<dbReference type="OrthoDB" id="10266265at2759"/>
<comment type="subcellular location">
    <subcellularLocation>
        <location evidence="1">Endomembrane system</location>
        <topology evidence="1">Peripheral membrane protein</topology>
    </subcellularLocation>
</comment>
<dbReference type="Proteomes" id="UP000266861">
    <property type="component" value="Unassembled WGS sequence"/>
</dbReference>
<dbReference type="PANTHER" id="PTHR11679">
    <property type="entry name" value="VESICLE PROTEIN SORTING-ASSOCIATED"/>
    <property type="match status" value="1"/>
</dbReference>
<keyword evidence="4" id="KW-0653">Protein transport</keyword>
<keyword evidence="5" id="KW-0472">Membrane</keyword>
<evidence type="ECO:0000256" key="3">
    <source>
        <dbReference type="ARBA" id="ARBA00022448"/>
    </source>
</evidence>
<dbReference type="EMBL" id="PQFF01000360">
    <property type="protein sequence ID" value="RHZ56226.1"/>
    <property type="molecule type" value="Genomic_DNA"/>
</dbReference>
<dbReference type="STRING" id="1348612.A0A397H3L6"/>
<dbReference type="InterPro" id="IPR043154">
    <property type="entry name" value="Sec-1-like_dom1"/>
</dbReference>
<reference evidence="7 8" key="1">
    <citation type="submission" date="2018-08" db="EMBL/GenBank/DDBJ databases">
        <title>Genome and evolution of the arbuscular mycorrhizal fungus Diversispora epigaea (formerly Glomus versiforme) and its bacterial endosymbionts.</title>
        <authorList>
            <person name="Sun X."/>
            <person name="Fei Z."/>
            <person name="Harrison M."/>
        </authorList>
    </citation>
    <scope>NUCLEOTIDE SEQUENCE [LARGE SCALE GENOMIC DNA]</scope>
    <source>
        <strain evidence="7 8">IT104</strain>
    </source>
</reference>
<evidence type="ECO:0000313" key="7">
    <source>
        <dbReference type="EMBL" id="RHZ56226.1"/>
    </source>
</evidence>
<evidence type="ECO:0000256" key="4">
    <source>
        <dbReference type="ARBA" id="ARBA00022927"/>
    </source>
</evidence>
<evidence type="ECO:0000256" key="5">
    <source>
        <dbReference type="ARBA" id="ARBA00023136"/>
    </source>
</evidence>
<comment type="similarity">
    <text evidence="2">Belongs to the STXBP/unc-18/SEC1 family.</text>
</comment>
<dbReference type="Gene3D" id="1.25.40.60">
    <property type="match status" value="1"/>
</dbReference>
<dbReference type="InterPro" id="IPR043127">
    <property type="entry name" value="Sec-1-like_dom3a"/>
</dbReference>